<feature type="transmembrane region" description="Helical" evidence="2">
    <location>
        <begin position="107"/>
        <end position="129"/>
    </location>
</feature>
<accession>W4V870</accession>
<gene>
    <name evidence="4" type="ORF">JCM21531_2414</name>
</gene>
<evidence type="ECO:0000313" key="4">
    <source>
        <dbReference type="EMBL" id="GAE88929.1"/>
    </source>
</evidence>
<organism evidence="4 5">
    <name type="scientific">Acetivibrio straminisolvens JCM 21531</name>
    <dbReference type="NCBI Taxonomy" id="1294263"/>
    <lineage>
        <taxon>Bacteria</taxon>
        <taxon>Bacillati</taxon>
        <taxon>Bacillota</taxon>
        <taxon>Clostridia</taxon>
        <taxon>Eubacteriales</taxon>
        <taxon>Oscillospiraceae</taxon>
        <taxon>Acetivibrio</taxon>
    </lineage>
</organism>
<dbReference type="RefSeq" id="WP_038289080.1">
    <property type="nucleotide sequence ID" value="NZ_BAVR01000027.1"/>
</dbReference>
<dbReference type="InterPro" id="IPR036291">
    <property type="entry name" value="NAD(P)-bd_dom_sf"/>
</dbReference>
<comment type="caution">
    <text evidence="4">The sequence shown here is derived from an EMBL/GenBank/DDBJ whole genome shotgun (WGS) entry which is preliminary data.</text>
</comment>
<dbReference type="OrthoDB" id="9803111at2"/>
<evidence type="ECO:0000313" key="5">
    <source>
        <dbReference type="Proteomes" id="UP000019109"/>
    </source>
</evidence>
<keyword evidence="2" id="KW-0812">Transmembrane</keyword>
<dbReference type="Pfam" id="PF02719">
    <property type="entry name" value="Polysacc_synt_2"/>
    <property type="match status" value="1"/>
</dbReference>
<reference evidence="4" key="1">
    <citation type="journal article" date="2014" name="Genome Announc.">
        <title>Draft Genome Sequence of Clostridium straminisolvens Strain JCM 21531T, Isolated from a Cellulose-Degrading Bacterial Community.</title>
        <authorList>
            <person name="Yuki M."/>
            <person name="Oshima K."/>
            <person name="Suda W."/>
            <person name="Sakamoto M."/>
            <person name="Kitamura K."/>
            <person name="Iida T."/>
            <person name="Hattori M."/>
            <person name="Ohkuma M."/>
        </authorList>
    </citation>
    <scope>NUCLEOTIDE SEQUENCE [LARGE SCALE GENOMIC DNA]</scope>
    <source>
        <strain evidence="4">JCM 21531</strain>
    </source>
</reference>
<dbReference type="PANTHER" id="PTHR43318">
    <property type="entry name" value="UDP-N-ACETYLGLUCOSAMINE 4,6-DEHYDRATASE"/>
    <property type="match status" value="1"/>
</dbReference>
<dbReference type="Gene3D" id="3.40.50.720">
    <property type="entry name" value="NAD(P)-binding Rossmann-like Domain"/>
    <property type="match status" value="2"/>
</dbReference>
<dbReference type="EMBL" id="BAVR01000027">
    <property type="protein sequence ID" value="GAE88929.1"/>
    <property type="molecule type" value="Genomic_DNA"/>
</dbReference>
<dbReference type="PANTHER" id="PTHR43318:SF1">
    <property type="entry name" value="POLYSACCHARIDE BIOSYNTHESIS PROTEIN EPSC-RELATED"/>
    <property type="match status" value="1"/>
</dbReference>
<dbReference type="InterPro" id="IPR029063">
    <property type="entry name" value="SAM-dependent_MTases_sf"/>
</dbReference>
<dbReference type="InterPro" id="IPR051203">
    <property type="entry name" value="Polysaccharide_Synthase-Rel"/>
</dbReference>
<keyword evidence="5" id="KW-1185">Reference proteome</keyword>
<evidence type="ECO:0000259" key="3">
    <source>
        <dbReference type="Pfam" id="PF02719"/>
    </source>
</evidence>
<name>W4V870_9FIRM</name>
<feature type="transmembrane region" description="Helical" evidence="2">
    <location>
        <begin position="48"/>
        <end position="66"/>
    </location>
</feature>
<dbReference type="InterPro" id="IPR003869">
    <property type="entry name" value="Polysac_CapD-like"/>
</dbReference>
<keyword evidence="2" id="KW-0472">Membrane</keyword>
<dbReference type="STRING" id="1294263.JCM21531_2414"/>
<evidence type="ECO:0000256" key="2">
    <source>
        <dbReference type="SAM" id="Phobius"/>
    </source>
</evidence>
<protein>
    <submittedName>
        <fullName evidence="4">UDP-N-acetylglucosamine 4,6-dehydratase</fullName>
    </submittedName>
</protein>
<feature type="transmembrane region" description="Helical" evidence="2">
    <location>
        <begin position="78"/>
        <end position="101"/>
    </location>
</feature>
<dbReference type="Pfam" id="PF13727">
    <property type="entry name" value="CoA_binding_3"/>
    <property type="match status" value="1"/>
</dbReference>
<keyword evidence="2" id="KW-1133">Transmembrane helix</keyword>
<dbReference type="CDD" id="cd05237">
    <property type="entry name" value="UDP_invert_4-6DH_SDR_e"/>
    <property type="match status" value="1"/>
</dbReference>
<feature type="transmembrane region" description="Helical" evidence="2">
    <location>
        <begin position="7"/>
        <end position="28"/>
    </location>
</feature>
<proteinExistence type="inferred from homology"/>
<evidence type="ECO:0000256" key="1">
    <source>
        <dbReference type="ARBA" id="ARBA00007430"/>
    </source>
</evidence>
<dbReference type="SUPFAM" id="SSF53335">
    <property type="entry name" value="S-adenosyl-L-methionine-dependent methyltransferases"/>
    <property type="match status" value="1"/>
</dbReference>
<comment type="similarity">
    <text evidence="1">Belongs to the polysaccharide synthase family.</text>
</comment>
<dbReference type="Proteomes" id="UP000019109">
    <property type="component" value="Unassembled WGS sequence"/>
</dbReference>
<dbReference type="AlphaFoldDB" id="W4V870"/>
<dbReference type="SUPFAM" id="SSF51735">
    <property type="entry name" value="NAD(P)-binding Rossmann-fold domains"/>
    <property type="match status" value="1"/>
</dbReference>
<feature type="domain" description="Polysaccharide biosynthesis protein CapD-like" evidence="3">
    <location>
        <begin position="286"/>
        <end position="569"/>
    </location>
</feature>
<sequence length="614" mass="68500">MKQKIRANGLIAIDVFLVNISLVISYLLRFDLNYRNIPERFTEHLIKLALIATIVKLVTFASMRLYNSLWKYAGIYEVFMVVAASFISNSIMISYVFLSQVPVPRSIFLICILTDIALVTGVRFAYRVFRRIVKGEMIRFTNSKRVLIAGAGDAGAIIVKEMKSHPGLKSTPVAFVDDDVYKIGKKLSGVPVVGETKDISKIIQKLQIDEVIIAMPSASHKKINEIYASCSKTDCKVKILPSVSQLIDESVVMQKIRDVNIEDLLGREPVNLDIEEVGAYLKGQVVMVTGGGGSIGSELCRQIAGFSPKRLIILDNYENNAYDIQNELLYKYPDLKLDTVIANIREKQRMESIFRRFMPDVVFHAAAHKHVPLMESNPTEAIKNNVFGTMNVAECADKYGTKRFVLISTDKAVNPTNIMGATKRIAEMLIQSMNETSKTEFVAVRFGNVLGSNGSVIPLFKKQIEMGGPVTVTHPEITRFFMTIPEAVQLVLQAGAMAKGGEIFVLDMGEPVKISDLARNLIKLSGFEPDVDIKIVYTGLRPGEKLYEELLLSEEGLQATKNNKIYIAKPVHIDLAMLQRELDCLRDIMVTNSEGISEYIKLIVPTYKKVENGN</sequence>